<dbReference type="EMBL" id="CM007368">
    <property type="protein sequence ID" value="OIW06283.1"/>
    <property type="molecule type" value="Genomic_DNA"/>
</dbReference>
<feature type="region of interest" description="Disordered" evidence="1">
    <location>
        <begin position="48"/>
        <end position="68"/>
    </location>
</feature>
<proteinExistence type="predicted"/>
<dbReference type="Proteomes" id="UP000188354">
    <property type="component" value="Chromosome LG08"/>
</dbReference>
<evidence type="ECO:0000313" key="2">
    <source>
        <dbReference type="EMBL" id="OIW06283.1"/>
    </source>
</evidence>
<evidence type="ECO:0000256" key="1">
    <source>
        <dbReference type="SAM" id="MobiDB-lite"/>
    </source>
</evidence>
<organism evidence="2 3">
    <name type="scientific">Lupinus angustifolius</name>
    <name type="common">Narrow-leaved blue lupine</name>
    <dbReference type="NCBI Taxonomy" id="3871"/>
    <lineage>
        <taxon>Eukaryota</taxon>
        <taxon>Viridiplantae</taxon>
        <taxon>Streptophyta</taxon>
        <taxon>Embryophyta</taxon>
        <taxon>Tracheophyta</taxon>
        <taxon>Spermatophyta</taxon>
        <taxon>Magnoliopsida</taxon>
        <taxon>eudicotyledons</taxon>
        <taxon>Gunneridae</taxon>
        <taxon>Pentapetalae</taxon>
        <taxon>rosids</taxon>
        <taxon>fabids</taxon>
        <taxon>Fabales</taxon>
        <taxon>Fabaceae</taxon>
        <taxon>Papilionoideae</taxon>
        <taxon>50 kb inversion clade</taxon>
        <taxon>genistoids sensu lato</taxon>
        <taxon>core genistoids</taxon>
        <taxon>Genisteae</taxon>
        <taxon>Lupinus</taxon>
    </lineage>
</organism>
<protein>
    <submittedName>
        <fullName evidence="2">Uncharacterized protein</fullName>
    </submittedName>
</protein>
<reference evidence="2 3" key="1">
    <citation type="journal article" date="2017" name="Plant Biotechnol. J.">
        <title>A comprehensive draft genome sequence for lupin (Lupinus angustifolius), an emerging health food: insights into plant-microbe interactions and legume evolution.</title>
        <authorList>
            <person name="Hane J.K."/>
            <person name="Ming Y."/>
            <person name="Kamphuis L.G."/>
            <person name="Nelson M.N."/>
            <person name="Garg G."/>
            <person name="Atkins C.A."/>
            <person name="Bayer P.E."/>
            <person name="Bravo A."/>
            <person name="Bringans S."/>
            <person name="Cannon S."/>
            <person name="Edwards D."/>
            <person name="Foley R."/>
            <person name="Gao L.L."/>
            <person name="Harrison M.J."/>
            <person name="Huang W."/>
            <person name="Hurgobin B."/>
            <person name="Li S."/>
            <person name="Liu C.W."/>
            <person name="McGrath A."/>
            <person name="Morahan G."/>
            <person name="Murray J."/>
            <person name="Weller J."/>
            <person name="Jian J."/>
            <person name="Singh K.B."/>
        </authorList>
    </citation>
    <scope>NUCLEOTIDE SEQUENCE</scope>
    <source>
        <strain evidence="3">cv. Tanjil</strain>
        <tissue evidence="2">Whole plant</tissue>
    </source>
</reference>
<gene>
    <name evidence="2" type="ORF">TanjilG_19721</name>
</gene>
<evidence type="ECO:0000313" key="3">
    <source>
        <dbReference type="Proteomes" id="UP000188354"/>
    </source>
</evidence>
<accession>A0A4P1RA79</accession>
<keyword evidence="3" id="KW-1185">Reference proteome</keyword>
<name>A0A4P1RA79_LUPAN</name>
<sequence length="92" mass="9483">MEGVVPLTGVVVTSEFGIPRPGRRRPTPGRGLVMAVVPFVTPEAREMLSATPKAPLDEGSIGQGCPDHGHGGAAMSTLLLVVPIELNNVTDG</sequence>
<dbReference type="AlphaFoldDB" id="A0A4P1RA79"/>
<dbReference type="Gramene" id="OIW06283">
    <property type="protein sequence ID" value="OIW06283"/>
    <property type="gene ID" value="TanjilG_19721"/>
</dbReference>